<feature type="compositionally biased region" description="Polar residues" evidence="6">
    <location>
        <begin position="14"/>
        <end position="30"/>
    </location>
</feature>
<feature type="domain" description="Origin recognition complex subunit 4 C-terminal" evidence="8">
    <location>
        <begin position="432"/>
        <end position="630"/>
    </location>
</feature>
<dbReference type="PANTHER" id="PTHR12087">
    <property type="entry name" value="ORIGIN RECOGNITION COMPLEX SUBUNIT 4"/>
    <property type="match status" value="1"/>
</dbReference>
<feature type="domain" description="Orc1-like AAA ATPase" evidence="7">
    <location>
        <begin position="224"/>
        <end position="379"/>
    </location>
</feature>
<dbReference type="Pfam" id="PF14629">
    <property type="entry name" value="ORC4_C"/>
    <property type="match status" value="1"/>
</dbReference>
<evidence type="ECO:0000259" key="7">
    <source>
        <dbReference type="Pfam" id="PF13191"/>
    </source>
</evidence>
<dbReference type="Pfam" id="PF13191">
    <property type="entry name" value="AAA_16"/>
    <property type="match status" value="1"/>
</dbReference>
<feature type="compositionally biased region" description="Acidic residues" evidence="6">
    <location>
        <begin position="136"/>
        <end position="147"/>
    </location>
</feature>
<comment type="similarity">
    <text evidence="2">Belongs to the ORC4 family.</text>
</comment>
<gene>
    <name evidence="9" type="ORF">WG66_10799</name>
</gene>
<dbReference type="PANTHER" id="PTHR12087:SF0">
    <property type="entry name" value="ORIGIN RECOGNITION COMPLEX SUBUNIT 4"/>
    <property type="match status" value="1"/>
</dbReference>
<evidence type="ECO:0000256" key="5">
    <source>
        <dbReference type="ARBA" id="ARBA00023242"/>
    </source>
</evidence>
<feature type="compositionally biased region" description="Basic residues" evidence="6">
    <location>
        <begin position="115"/>
        <end position="131"/>
    </location>
</feature>
<name>A0A0W0FJZ0_MONRR</name>
<keyword evidence="4" id="KW-0238">DNA-binding</keyword>
<dbReference type="eggNOG" id="KOG2228">
    <property type="taxonomic scope" value="Eukaryota"/>
</dbReference>
<keyword evidence="5" id="KW-0539">Nucleus</keyword>
<dbReference type="Proteomes" id="UP000054988">
    <property type="component" value="Unassembled WGS sequence"/>
</dbReference>
<dbReference type="InterPro" id="IPR016527">
    <property type="entry name" value="ORC4"/>
</dbReference>
<evidence type="ECO:0000313" key="9">
    <source>
        <dbReference type="EMBL" id="KTB36588.1"/>
    </source>
</evidence>
<dbReference type="Gene3D" id="3.40.50.300">
    <property type="entry name" value="P-loop containing nucleotide triphosphate hydrolases"/>
    <property type="match status" value="1"/>
</dbReference>
<reference evidence="9 10" key="1">
    <citation type="submission" date="2015-12" db="EMBL/GenBank/DDBJ databases">
        <title>Draft genome sequence of Moniliophthora roreri, the causal agent of frosty pod rot of cacao.</title>
        <authorList>
            <person name="Aime M.C."/>
            <person name="Diaz-Valderrama J.R."/>
            <person name="Kijpornyongpan T."/>
            <person name="Phillips-Mora W."/>
        </authorList>
    </citation>
    <scope>NUCLEOTIDE SEQUENCE [LARGE SCALE GENOMIC DNA]</scope>
    <source>
        <strain evidence="9 10">MCA 2952</strain>
    </source>
</reference>
<evidence type="ECO:0000256" key="3">
    <source>
        <dbReference type="ARBA" id="ARBA00022705"/>
    </source>
</evidence>
<evidence type="ECO:0000256" key="6">
    <source>
        <dbReference type="SAM" id="MobiDB-lite"/>
    </source>
</evidence>
<keyword evidence="3" id="KW-0235">DNA replication</keyword>
<evidence type="ECO:0000259" key="8">
    <source>
        <dbReference type="Pfam" id="PF14629"/>
    </source>
</evidence>
<dbReference type="EMBL" id="LATX01001892">
    <property type="protein sequence ID" value="KTB36588.1"/>
    <property type="molecule type" value="Genomic_DNA"/>
</dbReference>
<organism evidence="9 10">
    <name type="scientific">Moniliophthora roreri</name>
    <name type="common">Frosty pod rot fungus</name>
    <name type="synonym">Monilia roreri</name>
    <dbReference type="NCBI Taxonomy" id="221103"/>
    <lineage>
        <taxon>Eukaryota</taxon>
        <taxon>Fungi</taxon>
        <taxon>Dikarya</taxon>
        <taxon>Basidiomycota</taxon>
        <taxon>Agaricomycotina</taxon>
        <taxon>Agaricomycetes</taxon>
        <taxon>Agaricomycetidae</taxon>
        <taxon>Agaricales</taxon>
        <taxon>Marasmiineae</taxon>
        <taxon>Marasmiaceae</taxon>
        <taxon>Moniliophthora</taxon>
    </lineage>
</organism>
<comment type="subcellular location">
    <subcellularLocation>
        <location evidence="1">Nucleus</location>
    </subcellularLocation>
</comment>
<sequence>MPPKRKAVEEPEGQSATKRATRSTSRQQLSRPAPARKSGTKQQKTISDSDDELDVIPDREPTTPPAPGPKRRGRQKKLPQEVVVEVPQRNATRTRNRRQVADDEAEEEEEEKPRKTVAKKPTRQYGSKKRVRLAEPEPEPGVDDESDQTPCFTEEPQTHTLSPTTAPNKSSPEVSQYQGSPTSLLIYKRAILSTIQNPVVTSCDAVDENDSEEEDEVTNEVAARQIKDLLDGSVHRGEGNSCMVLGPRGSGKSRIVERCIAELDEKLIVIRLSGWLQHNDRLAMREIAHQLNEQAATQFHVGDEGQRSAEEDENPFIDAAPHEEIGTDFSIVPAAHIHALITCIPTLSRPTVLILEGFDLFALHPRQSLLYSLLDTVQSCRAGVEYKGMAVVGITTRMDTINLFEKRVKSRFSGRMIRTAAPRRTKDWLHVARGMLLPSLDHHPSLEGHDTFRKDWEKRVDDFLSHETTRRIFDETFTLTKDVRLLSRLLTSTVMKLSPSSPWPTPAHLEKAAEVQRIRPPFPQLYDLSYPSLCLLVASIRAETLGYPAVTFEMLHQFVHDEIRGSKAAPVTLHGRSIGMMGVTRPVLETAFQNMISTMIFIVCAAVSANTSKEFVKYRCAIERFDIGKAIERNGQLPLRNWWKKVKG</sequence>
<dbReference type="SUPFAM" id="SSF52540">
    <property type="entry name" value="P-loop containing nucleoside triphosphate hydrolases"/>
    <property type="match status" value="1"/>
</dbReference>
<dbReference type="InterPro" id="IPR041664">
    <property type="entry name" value="AAA_16"/>
</dbReference>
<dbReference type="GO" id="GO:0005664">
    <property type="term" value="C:nuclear origin of replication recognition complex"/>
    <property type="evidence" value="ECO:0007669"/>
    <property type="project" value="TreeGrafter"/>
</dbReference>
<evidence type="ECO:0000256" key="4">
    <source>
        <dbReference type="ARBA" id="ARBA00023125"/>
    </source>
</evidence>
<evidence type="ECO:0000256" key="1">
    <source>
        <dbReference type="ARBA" id="ARBA00004123"/>
    </source>
</evidence>
<dbReference type="InterPro" id="IPR027417">
    <property type="entry name" value="P-loop_NTPase"/>
</dbReference>
<dbReference type="AlphaFoldDB" id="A0A0W0FJZ0"/>
<dbReference type="GO" id="GO:0003688">
    <property type="term" value="F:DNA replication origin binding"/>
    <property type="evidence" value="ECO:0007669"/>
    <property type="project" value="TreeGrafter"/>
</dbReference>
<comment type="caution">
    <text evidence="9">The sequence shown here is derived from an EMBL/GenBank/DDBJ whole genome shotgun (WGS) entry which is preliminary data.</text>
</comment>
<evidence type="ECO:0000256" key="2">
    <source>
        <dbReference type="ARBA" id="ARBA00005334"/>
    </source>
</evidence>
<feature type="region of interest" description="Disordered" evidence="6">
    <location>
        <begin position="1"/>
        <end position="177"/>
    </location>
</feature>
<feature type="compositionally biased region" description="Polar residues" evidence="6">
    <location>
        <begin position="158"/>
        <end position="177"/>
    </location>
</feature>
<dbReference type="InterPro" id="IPR032705">
    <property type="entry name" value="ORC4_C"/>
</dbReference>
<accession>A0A0W0FJZ0</accession>
<protein>
    <submittedName>
        <fullName evidence="9">Uncharacterized protein</fullName>
    </submittedName>
</protein>
<dbReference type="GO" id="GO:0006270">
    <property type="term" value="P:DNA replication initiation"/>
    <property type="evidence" value="ECO:0007669"/>
    <property type="project" value="TreeGrafter"/>
</dbReference>
<proteinExistence type="inferred from homology"/>
<evidence type="ECO:0000313" key="10">
    <source>
        <dbReference type="Proteomes" id="UP000054988"/>
    </source>
</evidence>